<feature type="transmembrane region" description="Helical" evidence="6">
    <location>
        <begin position="247"/>
        <end position="272"/>
    </location>
</feature>
<feature type="transmembrane region" description="Helical" evidence="6">
    <location>
        <begin position="292"/>
        <end position="315"/>
    </location>
</feature>
<dbReference type="InterPro" id="IPR037272">
    <property type="entry name" value="SNS_sf"/>
</dbReference>
<evidence type="ECO:0000256" key="6">
    <source>
        <dbReference type="SAM" id="Phobius"/>
    </source>
</evidence>
<dbReference type="PANTHER" id="PTHR42948">
    <property type="entry name" value="TRANSPORTER"/>
    <property type="match status" value="1"/>
</dbReference>
<comment type="caution">
    <text evidence="7">The sequence shown here is derived from an EMBL/GenBank/DDBJ whole genome shotgun (WGS) entry which is preliminary data.</text>
</comment>
<keyword evidence="2" id="KW-0813">Transport</keyword>
<gene>
    <name evidence="7" type="ORF">HCT14_06865</name>
</gene>
<reference evidence="7 8" key="1">
    <citation type="submission" date="2020-03" db="EMBL/GenBank/DDBJ databases">
        <title>Spirochaetal bacteria isolated from arthropods constitute a novel genus Entomospira genus novum within the order Spirochaetales.</title>
        <authorList>
            <person name="Grana-Miraglia L."/>
            <person name="Sikutova S."/>
            <person name="Fingerle V."/>
            <person name="Sing A."/>
            <person name="Castillo-Ramirez S."/>
            <person name="Margos G."/>
            <person name="Rudolf I."/>
        </authorList>
    </citation>
    <scope>NUCLEOTIDE SEQUENCE [LARGE SCALE GENOMIC DNA]</scope>
    <source>
        <strain evidence="7 8">BR193</strain>
    </source>
</reference>
<dbReference type="GO" id="GO:0016020">
    <property type="term" value="C:membrane"/>
    <property type="evidence" value="ECO:0007669"/>
    <property type="project" value="UniProtKB-SubCell"/>
</dbReference>
<evidence type="ECO:0000313" key="8">
    <source>
        <dbReference type="Proteomes" id="UP000711995"/>
    </source>
</evidence>
<evidence type="ECO:0000256" key="5">
    <source>
        <dbReference type="ARBA" id="ARBA00023136"/>
    </source>
</evidence>
<evidence type="ECO:0000256" key="1">
    <source>
        <dbReference type="ARBA" id="ARBA00004141"/>
    </source>
</evidence>
<proteinExistence type="predicted"/>
<dbReference type="EMBL" id="JAATLJ010000001">
    <property type="protein sequence ID" value="NIZ41223.1"/>
    <property type="molecule type" value="Genomic_DNA"/>
</dbReference>
<feature type="transmembrane region" description="Helical" evidence="6">
    <location>
        <begin position="379"/>
        <end position="397"/>
    </location>
</feature>
<keyword evidence="4 6" id="KW-1133">Transmembrane helix</keyword>
<dbReference type="PRINTS" id="PR00176">
    <property type="entry name" value="NANEUSMPORT"/>
</dbReference>
<dbReference type="SUPFAM" id="SSF161070">
    <property type="entry name" value="SNF-like"/>
    <property type="match status" value="1"/>
</dbReference>
<dbReference type="InterPro" id="IPR000175">
    <property type="entry name" value="Na/ntran_symport"/>
</dbReference>
<protein>
    <submittedName>
        <fullName evidence="7">Sodium-dependent transporter</fullName>
    </submittedName>
</protein>
<feature type="transmembrane region" description="Helical" evidence="6">
    <location>
        <begin position="336"/>
        <end position="359"/>
    </location>
</feature>
<dbReference type="NCBIfam" id="NF037979">
    <property type="entry name" value="Na_transp"/>
    <property type="match status" value="1"/>
</dbReference>
<evidence type="ECO:0000256" key="4">
    <source>
        <dbReference type="ARBA" id="ARBA00022989"/>
    </source>
</evidence>
<dbReference type="CDD" id="cd10336">
    <property type="entry name" value="SLC6sbd_Tyt1-Like"/>
    <property type="match status" value="1"/>
</dbReference>
<comment type="subcellular location">
    <subcellularLocation>
        <location evidence="1">Membrane</location>
        <topology evidence="1">Multi-pass membrane protein</topology>
    </subcellularLocation>
</comment>
<feature type="transmembrane region" description="Helical" evidence="6">
    <location>
        <begin position="140"/>
        <end position="158"/>
    </location>
</feature>
<accession>A0A968G9T0</accession>
<dbReference type="Proteomes" id="UP000711995">
    <property type="component" value="Unassembled WGS sequence"/>
</dbReference>
<evidence type="ECO:0000256" key="2">
    <source>
        <dbReference type="ARBA" id="ARBA00022448"/>
    </source>
</evidence>
<dbReference type="Pfam" id="PF00209">
    <property type="entry name" value="SNF"/>
    <property type="match status" value="2"/>
</dbReference>
<keyword evidence="8" id="KW-1185">Reference proteome</keyword>
<dbReference type="AlphaFoldDB" id="A0A968G9T0"/>
<dbReference type="RefSeq" id="WP_167700791.1">
    <property type="nucleotide sequence ID" value="NZ_CP118174.1"/>
</dbReference>
<evidence type="ECO:0000313" key="7">
    <source>
        <dbReference type="EMBL" id="NIZ41223.1"/>
    </source>
</evidence>
<keyword evidence="3 6" id="KW-0812">Transmembrane</keyword>
<feature type="transmembrane region" description="Helical" evidence="6">
    <location>
        <begin position="418"/>
        <end position="440"/>
    </location>
</feature>
<keyword evidence="5 6" id="KW-0472">Membrane</keyword>
<feature type="transmembrane region" description="Helical" evidence="6">
    <location>
        <begin position="86"/>
        <end position="110"/>
    </location>
</feature>
<dbReference type="InterPro" id="IPR047218">
    <property type="entry name" value="YocR/YhdH-like"/>
</dbReference>
<feature type="transmembrane region" description="Helical" evidence="6">
    <location>
        <begin position="12"/>
        <end position="31"/>
    </location>
</feature>
<feature type="transmembrane region" description="Helical" evidence="6">
    <location>
        <begin position="170"/>
        <end position="190"/>
    </location>
</feature>
<sequence length="446" mass="48835">MSAKQEQWGSNFGFVMAMIASAVGLGSIWRFPYIVGTNGGSAFIILYIFLIIVVGIIGMSVEIALGRNSGVDAIDAYTKHAPRSKILGYMGILTGFILMSIYSVLGAWVLHYVMQSLLFNVTNLPSNHFDHFTQSYEPSFWQLLFILMSSAIVSAGVTKGIEKYSSLINIILLVLIIIVTIRSVTLPGAMEGIEYLLKPDFAKLTDSNVWLMAIGHAFFSLSLGAGAAITFGCYVKKETNIIKSSAITGFTTLGMALLMGFAIFPAVFAAGAKPDSGPGLLFEVLPHVFANIKGGSIFAILFFVATFLAALTSTFSMIESLIVRIMTVTKASRVKVTWSLTAILIVISLPMSLSYNLLSDFVLFDRNLMGNVEFLIDKILMPLNSIILLIIAGWFWKSKGVLQELSNNGSIHLPVQHLILWSIRLVLPLFILIILLKPLFEYITSQ</sequence>
<feature type="transmembrane region" description="Helical" evidence="6">
    <location>
        <begin position="210"/>
        <end position="235"/>
    </location>
</feature>
<feature type="transmembrane region" description="Helical" evidence="6">
    <location>
        <begin position="43"/>
        <end position="65"/>
    </location>
</feature>
<dbReference type="PROSITE" id="PS50267">
    <property type="entry name" value="NA_NEUROTRAN_SYMP_3"/>
    <property type="match status" value="1"/>
</dbReference>
<organism evidence="7 8">
    <name type="scientific">Entomospira entomophila</name>
    <dbReference type="NCBI Taxonomy" id="2719988"/>
    <lineage>
        <taxon>Bacteria</taxon>
        <taxon>Pseudomonadati</taxon>
        <taxon>Spirochaetota</taxon>
        <taxon>Spirochaetia</taxon>
        <taxon>Spirochaetales</taxon>
        <taxon>Spirochaetaceae</taxon>
        <taxon>Entomospira</taxon>
    </lineage>
</organism>
<dbReference type="PANTHER" id="PTHR42948:SF1">
    <property type="entry name" value="TRANSPORTER"/>
    <property type="match status" value="1"/>
</dbReference>
<name>A0A968G9T0_9SPIO</name>
<evidence type="ECO:0000256" key="3">
    <source>
        <dbReference type="ARBA" id="ARBA00022692"/>
    </source>
</evidence>